<evidence type="ECO:0000313" key="2">
    <source>
        <dbReference type="EMBL" id="SEB43036.1"/>
    </source>
</evidence>
<organism evidence="2 3">
    <name type="scientific">Terriglobus roseus</name>
    <dbReference type="NCBI Taxonomy" id="392734"/>
    <lineage>
        <taxon>Bacteria</taxon>
        <taxon>Pseudomonadati</taxon>
        <taxon>Acidobacteriota</taxon>
        <taxon>Terriglobia</taxon>
        <taxon>Terriglobales</taxon>
        <taxon>Acidobacteriaceae</taxon>
        <taxon>Terriglobus</taxon>
    </lineage>
</organism>
<dbReference type="SUPFAM" id="SSF53474">
    <property type="entry name" value="alpha/beta-Hydrolases"/>
    <property type="match status" value="1"/>
</dbReference>
<dbReference type="InterPro" id="IPR029058">
    <property type="entry name" value="AB_hydrolase_fold"/>
</dbReference>
<evidence type="ECO:0000259" key="1">
    <source>
        <dbReference type="Pfam" id="PF12697"/>
    </source>
</evidence>
<gene>
    <name evidence="2" type="ORF">SAMN05443244_0469</name>
</gene>
<dbReference type="OrthoDB" id="110365at2"/>
<dbReference type="Gene3D" id="3.40.50.1820">
    <property type="entry name" value="alpha/beta hydrolase"/>
    <property type="match status" value="1"/>
</dbReference>
<dbReference type="InterPro" id="IPR052897">
    <property type="entry name" value="Sec-Metab_Biosynth_Hydrolase"/>
</dbReference>
<accession>A0A1H4JAM9</accession>
<proteinExistence type="predicted"/>
<feature type="domain" description="AB hydrolase-1" evidence="1">
    <location>
        <begin position="34"/>
        <end position="247"/>
    </location>
</feature>
<dbReference type="AlphaFoldDB" id="A0A1H4JAM9"/>
<dbReference type="Proteomes" id="UP000182409">
    <property type="component" value="Unassembled WGS sequence"/>
</dbReference>
<dbReference type="InterPro" id="IPR000073">
    <property type="entry name" value="AB_hydrolase_1"/>
</dbReference>
<protein>
    <submittedName>
        <fullName evidence="2">Pimeloyl-ACP methyl ester carboxylesterase</fullName>
    </submittedName>
</protein>
<evidence type="ECO:0000313" key="3">
    <source>
        <dbReference type="Proteomes" id="UP000182409"/>
    </source>
</evidence>
<reference evidence="2 3" key="1">
    <citation type="submission" date="2016-10" db="EMBL/GenBank/DDBJ databases">
        <authorList>
            <person name="de Groot N.N."/>
        </authorList>
    </citation>
    <scope>NUCLEOTIDE SEQUENCE [LARGE SCALE GENOMIC DNA]</scope>
    <source>
        <strain evidence="2 3">AB35.6</strain>
    </source>
</reference>
<dbReference type="PANTHER" id="PTHR37017">
    <property type="entry name" value="AB HYDROLASE-1 DOMAIN-CONTAINING PROTEIN-RELATED"/>
    <property type="match status" value="1"/>
</dbReference>
<dbReference type="PANTHER" id="PTHR37017:SF11">
    <property type="entry name" value="ESTERASE_LIPASE_THIOESTERASE DOMAIN-CONTAINING PROTEIN"/>
    <property type="match status" value="1"/>
</dbReference>
<sequence>MKFLARVALAAAFTLFNQGGKLMAQSTSSPIKNVVLVHGAFADGSSYAKVIPLLQAKGLHVVSVQIPLTSFDDDVAATKRAIAAQDGPVLLVGHSYGGVVISEAGNESKVAGLVYVAAFAPDSGQNIVDISKSFPKPPGMDTLAPQADGFLLLTEQGVKENFAQDLTESEKDVLVAVQPMTAGAIFGAKISKAAWRDKPTWYVVSSNDRMIAPDQEKSMAKQMNASTTILPASHVVMLSHPKEVAAVIEKATTLTK</sequence>
<dbReference type="EMBL" id="FNSD01000001">
    <property type="protein sequence ID" value="SEB43036.1"/>
    <property type="molecule type" value="Genomic_DNA"/>
</dbReference>
<dbReference type="Pfam" id="PF12697">
    <property type="entry name" value="Abhydrolase_6"/>
    <property type="match status" value="1"/>
</dbReference>
<name>A0A1H4JAM9_9BACT</name>